<gene>
    <name evidence="2" type="ORF">OSB1V03_LOCUS11962</name>
    <name evidence="3" type="ORF">OSB1V03_LOCUS11963</name>
</gene>
<dbReference type="EMBL" id="CAJPIZ010009636">
    <property type="protein sequence ID" value="CAG2111984.1"/>
    <property type="molecule type" value="Genomic_DNA"/>
</dbReference>
<dbReference type="InterPro" id="IPR007145">
    <property type="entry name" value="MAP65_Ase1_PRC1"/>
</dbReference>
<feature type="coiled-coil region" evidence="1">
    <location>
        <begin position="134"/>
        <end position="168"/>
    </location>
</feature>
<dbReference type="GO" id="GO:0008017">
    <property type="term" value="F:microtubule binding"/>
    <property type="evidence" value="ECO:0007669"/>
    <property type="project" value="InterPro"/>
</dbReference>
<sequence>MNWTVTGLQEWFLKEDNESVVKNEDFPQMSGKDVAAETDADSREAFQDLISVWVQMGLSTHDMMNRMKEIKQIHSTANRNALKTDTSRLERLIQYTDTKLSKIDAILADLTLPSFRAPTHVSREELGRILVYKFSELEALKKERLNQLTELKSKRDKLLKKMNMKAKELRTATNIPCDEELMHLQSYVSDLTKELSKRFNKYKKIIEKLFKELERDVNSDFEKHLLFEGSDDFILSDDHMKRLATLHSELETCYQQNADKRAEMEKRLDSLWNKLEVEQSYRDAFYRNKNGCKPSVLALLADEVNKYEEPKPQNIQEFIETMINNNDLHLATTRSTPASPQPKLYGVTPSPLPRNCRLIPVAPKKRPFIPF</sequence>
<accession>A0A7R9KYM5</accession>
<dbReference type="Proteomes" id="UP000759131">
    <property type="component" value="Unassembled WGS sequence"/>
</dbReference>
<dbReference type="GO" id="GO:0005737">
    <property type="term" value="C:cytoplasm"/>
    <property type="evidence" value="ECO:0007669"/>
    <property type="project" value="TreeGrafter"/>
</dbReference>
<proteinExistence type="predicted"/>
<keyword evidence="1" id="KW-0175">Coiled coil</keyword>
<dbReference type="AlphaFoldDB" id="A0A7R9KYM5"/>
<dbReference type="EMBL" id="OC864211">
    <property type="protein sequence ID" value="CAD7631554.1"/>
    <property type="molecule type" value="Genomic_DNA"/>
</dbReference>
<organism evidence="3">
    <name type="scientific">Medioppia subpectinata</name>
    <dbReference type="NCBI Taxonomy" id="1979941"/>
    <lineage>
        <taxon>Eukaryota</taxon>
        <taxon>Metazoa</taxon>
        <taxon>Ecdysozoa</taxon>
        <taxon>Arthropoda</taxon>
        <taxon>Chelicerata</taxon>
        <taxon>Arachnida</taxon>
        <taxon>Acari</taxon>
        <taxon>Acariformes</taxon>
        <taxon>Sarcoptiformes</taxon>
        <taxon>Oribatida</taxon>
        <taxon>Brachypylina</taxon>
        <taxon>Oppioidea</taxon>
        <taxon>Oppiidae</taxon>
        <taxon>Medioppia</taxon>
    </lineage>
</organism>
<dbReference type="GO" id="GO:0051256">
    <property type="term" value="P:mitotic spindle midzone assembly"/>
    <property type="evidence" value="ECO:0007669"/>
    <property type="project" value="TreeGrafter"/>
</dbReference>
<dbReference type="EMBL" id="CAJPIZ010009636">
    <property type="protein sequence ID" value="CAG2111983.1"/>
    <property type="molecule type" value="Genomic_DNA"/>
</dbReference>
<evidence type="ECO:0000256" key="1">
    <source>
        <dbReference type="SAM" id="Coils"/>
    </source>
</evidence>
<name>A0A7R9KYM5_9ACAR</name>
<dbReference type="PANTHER" id="PTHR19321:SF41">
    <property type="entry name" value="FASCETTO-RELATED"/>
    <property type="match status" value="1"/>
</dbReference>
<evidence type="ECO:0000313" key="3">
    <source>
        <dbReference type="EMBL" id="CAD7631554.1"/>
    </source>
</evidence>
<dbReference type="Pfam" id="PF03999">
    <property type="entry name" value="MAP65_ASE1"/>
    <property type="match status" value="1"/>
</dbReference>
<evidence type="ECO:0000313" key="2">
    <source>
        <dbReference type="EMBL" id="CAD7631553.1"/>
    </source>
</evidence>
<dbReference type="OrthoDB" id="642895at2759"/>
<evidence type="ECO:0000313" key="4">
    <source>
        <dbReference type="Proteomes" id="UP000759131"/>
    </source>
</evidence>
<protein>
    <submittedName>
        <fullName evidence="3">Uncharacterized protein</fullName>
    </submittedName>
</protein>
<dbReference type="GO" id="GO:1990023">
    <property type="term" value="C:mitotic spindle midzone"/>
    <property type="evidence" value="ECO:0007669"/>
    <property type="project" value="TreeGrafter"/>
</dbReference>
<reference evidence="3" key="1">
    <citation type="submission" date="2020-11" db="EMBL/GenBank/DDBJ databases">
        <authorList>
            <person name="Tran Van P."/>
        </authorList>
    </citation>
    <scope>NUCLEOTIDE SEQUENCE</scope>
</reference>
<keyword evidence="4" id="KW-1185">Reference proteome</keyword>
<dbReference type="PANTHER" id="PTHR19321">
    <property type="entry name" value="PROTEIN REGULATOR OF CYTOKINESIS 1 PRC1-RELATED"/>
    <property type="match status" value="1"/>
</dbReference>
<dbReference type="EMBL" id="OC864211">
    <property type="protein sequence ID" value="CAD7631553.1"/>
    <property type="molecule type" value="Genomic_DNA"/>
</dbReference>